<dbReference type="InterPro" id="IPR027417">
    <property type="entry name" value="P-loop_NTPase"/>
</dbReference>
<proteinExistence type="inferred from homology"/>
<organism evidence="11">
    <name type="scientific">marine metagenome</name>
    <dbReference type="NCBI Taxonomy" id="408172"/>
    <lineage>
        <taxon>unclassified sequences</taxon>
        <taxon>metagenomes</taxon>
        <taxon>ecological metagenomes</taxon>
    </lineage>
</organism>
<keyword evidence="3" id="KW-0645">Protease</keyword>
<dbReference type="Pfam" id="PF05362">
    <property type="entry name" value="Lon_C"/>
    <property type="match status" value="1"/>
</dbReference>
<gene>
    <name evidence="11" type="ORF">METZ01_LOCUS41275</name>
</gene>
<dbReference type="InterPro" id="IPR054594">
    <property type="entry name" value="Lon_lid"/>
</dbReference>
<dbReference type="SUPFAM" id="SSF88697">
    <property type="entry name" value="PUA domain-like"/>
    <property type="match status" value="1"/>
</dbReference>
<dbReference type="Pfam" id="PF02190">
    <property type="entry name" value="LON_substr_bdg"/>
    <property type="match status" value="1"/>
</dbReference>
<keyword evidence="4" id="KW-0547">Nucleotide-binding</keyword>
<dbReference type="InterPro" id="IPR014721">
    <property type="entry name" value="Ribsml_uS5_D2-typ_fold_subgr"/>
</dbReference>
<dbReference type="InterPro" id="IPR004815">
    <property type="entry name" value="Lon_bac/euk-typ"/>
</dbReference>
<dbReference type="SUPFAM" id="SSF54211">
    <property type="entry name" value="Ribosomal protein S5 domain 2-like"/>
    <property type="match status" value="1"/>
</dbReference>
<evidence type="ECO:0000256" key="1">
    <source>
        <dbReference type="ARBA" id="ARBA00004496"/>
    </source>
</evidence>
<dbReference type="Gene3D" id="3.40.50.300">
    <property type="entry name" value="P-loop containing nucleotide triphosphate hydrolases"/>
    <property type="match status" value="1"/>
</dbReference>
<evidence type="ECO:0000259" key="10">
    <source>
        <dbReference type="PROSITE" id="PS51787"/>
    </source>
</evidence>
<evidence type="ECO:0000256" key="7">
    <source>
        <dbReference type="ARBA" id="ARBA00022840"/>
    </source>
</evidence>
<dbReference type="SUPFAM" id="SSF52540">
    <property type="entry name" value="P-loop containing nucleoside triphosphate hydrolases"/>
    <property type="match status" value="1"/>
</dbReference>
<dbReference type="InterPro" id="IPR020568">
    <property type="entry name" value="Ribosomal_Su5_D2-typ_SF"/>
</dbReference>
<protein>
    <recommendedName>
        <fullName evidence="12">Lon N-terminal domain-containing protein</fullName>
    </recommendedName>
</protein>
<evidence type="ECO:0000256" key="3">
    <source>
        <dbReference type="ARBA" id="ARBA00022670"/>
    </source>
</evidence>
<dbReference type="Pfam" id="PF00004">
    <property type="entry name" value="AAA"/>
    <property type="match status" value="1"/>
</dbReference>
<dbReference type="InterPro" id="IPR027543">
    <property type="entry name" value="Lon_bac"/>
</dbReference>
<dbReference type="PRINTS" id="PR00830">
    <property type="entry name" value="ENDOLAPTASE"/>
</dbReference>
<keyword evidence="6" id="KW-0720">Serine protease</keyword>
<keyword evidence="7" id="KW-0067">ATP-binding</keyword>
<dbReference type="FunFam" id="1.20.5.5270:FF:000002">
    <property type="entry name" value="Lon protease homolog"/>
    <property type="match status" value="1"/>
</dbReference>
<evidence type="ECO:0000256" key="6">
    <source>
        <dbReference type="ARBA" id="ARBA00022825"/>
    </source>
</evidence>
<comment type="subcellular location">
    <subcellularLocation>
        <location evidence="1">Cytoplasm</location>
    </subcellularLocation>
</comment>
<dbReference type="InterPro" id="IPR046336">
    <property type="entry name" value="Lon_prtase_N_sf"/>
</dbReference>
<evidence type="ECO:0000256" key="5">
    <source>
        <dbReference type="ARBA" id="ARBA00022801"/>
    </source>
</evidence>
<dbReference type="HAMAP" id="MF_01973">
    <property type="entry name" value="lon_bact"/>
    <property type="match status" value="1"/>
</dbReference>
<dbReference type="InterPro" id="IPR015947">
    <property type="entry name" value="PUA-like_sf"/>
</dbReference>
<dbReference type="InterPro" id="IPR008269">
    <property type="entry name" value="Lon_proteolytic"/>
</dbReference>
<dbReference type="Gene3D" id="2.30.130.40">
    <property type="entry name" value="LON domain-like"/>
    <property type="match status" value="1"/>
</dbReference>
<evidence type="ECO:0000256" key="4">
    <source>
        <dbReference type="ARBA" id="ARBA00022741"/>
    </source>
</evidence>
<dbReference type="GO" id="GO:0004252">
    <property type="term" value="F:serine-type endopeptidase activity"/>
    <property type="evidence" value="ECO:0007669"/>
    <property type="project" value="InterPro"/>
</dbReference>
<dbReference type="PROSITE" id="PS51786">
    <property type="entry name" value="LON_PROTEOLYTIC"/>
    <property type="match status" value="1"/>
</dbReference>
<dbReference type="GO" id="GO:0030163">
    <property type="term" value="P:protein catabolic process"/>
    <property type="evidence" value="ECO:0007669"/>
    <property type="project" value="InterPro"/>
</dbReference>
<dbReference type="Gene3D" id="3.30.230.10">
    <property type="match status" value="1"/>
</dbReference>
<evidence type="ECO:0000313" key="11">
    <source>
        <dbReference type="EMBL" id="SUZ88421.1"/>
    </source>
</evidence>
<evidence type="ECO:0008006" key="12">
    <source>
        <dbReference type="Google" id="ProtNLM"/>
    </source>
</evidence>
<dbReference type="PROSITE" id="PS51787">
    <property type="entry name" value="LON_N"/>
    <property type="match status" value="1"/>
</dbReference>
<evidence type="ECO:0000256" key="2">
    <source>
        <dbReference type="ARBA" id="ARBA00022490"/>
    </source>
</evidence>
<dbReference type="InterPro" id="IPR027065">
    <property type="entry name" value="Lon_Prtase"/>
</dbReference>
<dbReference type="AlphaFoldDB" id="A0A381R9V1"/>
<dbReference type="SMART" id="SM00382">
    <property type="entry name" value="AAA"/>
    <property type="match status" value="1"/>
</dbReference>
<sequence>MENIQKQYPIMPLRNTVLFPQQVIPIYVGREKSLKLIEDLEPDNKYLVVVAQQDGSIEDPKQEDLYSYGTLALVLKVFDMPDNSKSAIVQGVDRVKILKYQENDAYFLADVERIPEPITTPDVEIEALAKSLKGSFTELIKISPNLNEEHAGMLSNIDRPSRLADRATSLLSVSNSEKQEVLEELDVKKRVENAINLLQREIQRIKLGEEIQTEVQDEISKTQREYYLREQMKTIQKELGEDNQTVELDELRAKIADAKMTGDAEKVANKELDRLSRISPQSPEYSVARTYLEWLTDLPWSKSSKDNLNIEAAQKTLDEDHYGLTKVKERVLEYLAVRSLKKKVSKNDDSVKGPILCFTGPPGVGKTSLGRSIAKSMGREFVRISLGGIRDEAEIRGHRRTYIGALPGRIIQSLKKAKTNNPVFMLDEIDKLGSDFRGDPSSAMLEVLDPEQNHAFSDHYLEVDFDLSKVMFISTANYADNIPIALYDRMEMLDFRGYIDDEKIKIAQKHLIPKQIVENGLTAKQAKFTEDGIKEVVRSYTRESGVRSLEREIANVLRKVAVDIVNKRIKTVSLTNKKVNHYLGIPKFYTDLAERTTKPGVVTGMAWTAAGGDILFIEASKMLGKGNLTLTGQLGDVMKESATAALTYVRSHTDILGLKDNFNQKMDIHVHVPAGAIPKDGPSAGVGMFTALVSLLKNKPVASGVAMTGEITLRGNVLPIGGVKEKVTAAHRSGIRTIILPHRNKRDLEEIPDHIKKDLTFHFAKEVMDVIDIAIPDLKK</sequence>
<dbReference type="InterPro" id="IPR003111">
    <property type="entry name" value="Lon_prtase_N"/>
</dbReference>
<dbReference type="GO" id="GO:0005524">
    <property type="term" value="F:ATP binding"/>
    <property type="evidence" value="ECO:0007669"/>
    <property type="project" value="UniProtKB-KW"/>
</dbReference>
<dbReference type="GO" id="GO:0004176">
    <property type="term" value="F:ATP-dependent peptidase activity"/>
    <property type="evidence" value="ECO:0007669"/>
    <property type="project" value="InterPro"/>
</dbReference>
<evidence type="ECO:0000256" key="8">
    <source>
        <dbReference type="ARBA" id="ARBA00023016"/>
    </source>
</evidence>
<evidence type="ECO:0000259" key="9">
    <source>
        <dbReference type="PROSITE" id="PS51786"/>
    </source>
</evidence>
<dbReference type="PANTHER" id="PTHR10046">
    <property type="entry name" value="ATP DEPENDENT LON PROTEASE FAMILY MEMBER"/>
    <property type="match status" value="1"/>
</dbReference>
<accession>A0A381R9V1</accession>
<dbReference type="EMBL" id="UINC01001769">
    <property type="protein sequence ID" value="SUZ88421.1"/>
    <property type="molecule type" value="Genomic_DNA"/>
</dbReference>
<dbReference type="InterPro" id="IPR003593">
    <property type="entry name" value="AAA+_ATPase"/>
</dbReference>
<dbReference type="NCBIfam" id="TIGR00763">
    <property type="entry name" value="lon"/>
    <property type="match status" value="1"/>
</dbReference>
<reference evidence="11" key="1">
    <citation type="submission" date="2018-05" db="EMBL/GenBank/DDBJ databases">
        <authorList>
            <person name="Lanie J.A."/>
            <person name="Ng W.-L."/>
            <person name="Kazmierczak K.M."/>
            <person name="Andrzejewski T.M."/>
            <person name="Davidsen T.M."/>
            <person name="Wayne K.J."/>
            <person name="Tettelin H."/>
            <person name="Glass J.I."/>
            <person name="Rusch D."/>
            <person name="Podicherti R."/>
            <person name="Tsui H.-C.T."/>
            <person name="Winkler M.E."/>
        </authorList>
    </citation>
    <scope>NUCLEOTIDE SEQUENCE</scope>
</reference>
<dbReference type="CDD" id="cd19500">
    <property type="entry name" value="RecA-like_Lon"/>
    <property type="match status" value="1"/>
</dbReference>
<dbReference type="SMART" id="SM00464">
    <property type="entry name" value="LON"/>
    <property type="match status" value="1"/>
</dbReference>
<feature type="domain" description="Lon N-terminal" evidence="10">
    <location>
        <begin position="8"/>
        <end position="202"/>
    </location>
</feature>
<dbReference type="Gene3D" id="1.10.8.60">
    <property type="match status" value="1"/>
</dbReference>
<dbReference type="GO" id="GO:0005737">
    <property type="term" value="C:cytoplasm"/>
    <property type="evidence" value="ECO:0007669"/>
    <property type="project" value="UniProtKB-SubCell"/>
</dbReference>
<dbReference type="PIRSF" id="PIRSF001174">
    <property type="entry name" value="Lon_proteas"/>
    <property type="match status" value="1"/>
</dbReference>
<keyword evidence="5" id="KW-0378">Hydrolase</keyword>
<dbReference type="Pfam" id="PF22667">
    <property type="entry name" value="Lon_lid"/>
    <property type="match status" value="1"/>
</dbReference>
<dbReference type="GO" id="GO:0006508">
    <property type="term" value="P:proteolysis"/>
    <property type="evidence" value="ECO:0007669"/>
    <property type="project" value="UniProtKB-KW"/>
</dbReference>
<keyword evidence="8" id="KW-0346">Stress response</keyword>
<dbReference type="FunFam" id="3.40.50.300:FF:000382">
    <property type="entry name" value="Lon protease homolog 2, peroxisomal"/>
    <property type="match status" value="1"/>
</dbReference>
<dbReference type="Gene3D" id="1.20.58.1480">
    <property type="match status" value="1"/>
</dbReference>
<dbReference type="GO" id="GO:0016887">
    <property type="term" value="F:ATP hydrolysis activity"/>
    <property type="evidence" value="ECO:0007669"/>
    <property type="project" value="InterPro"/>
</dbReference>
<keyword evidence="2" id="KW-0963">Cytoplasm</keyword>
<dbReference type="GO" id="GO:0043565">
    <property type="term" value="F:sequence-specific DNA binding"/>
    <property type="evidence" value="ECO:0007669"/>
    <property type="project" value="InterPro"/>
</dbReference>
<dbReference type="InterPro" id="IPR003959">
    <property type="entry name" value="ATPase_AAA_core"/>
</dbReference>
<name>A0A381R9V1_9ZZZZ</name>
<feature type="domain" description="Lon proteolytic" evidence="9">
    <location>
        <begin position="596"/>
        <end position="777"/>
    </location>
</feature>
<dbReference type="Gene3D" id="1.20.5.5270">
    <property type="match status" value="1"/>
</dbReference>